<dbReference type="Proteomes" id="UP000641206">
    <property type="component" value="Unassembled WGS sequence"/>
</dbReference>
<evidence type="ECO:0000256" key="5">
    <source>
        <dbReference type="ARBA" id="ARBA00022989"/>
    </source>
</evidence>
<organism evidence="9 10">
    <name type="scientific">Oceanobacillus neutriphilus</name>
    <dbReference type="NCBI Taxonomy" id="531815"/>
    <lineage>
        <taxon>Bacteria</taxon>
        <taxon>Bacillati</taxon>
        <taxon>Bacillota</taxon>
        <taxon>Bacilli</taxon>
        <taxon>Bacillales</taxon>
        <taxon>Bacillaceae</taxon>
        <taxon>Oceanobacillus</taxon>
    </lineage>
</organism>
<evidence type="ECO:0000256" key="7">
    <source>
        <dbReference type="RuleBase" id="RU363032"/>
    </source>
</evidence>
<dbReference type="InterPro" id="IPR035906">
    <property type="entry name" value="MetI-like_sf"/>
</dbReference>
<dbReference type="PANTHER" id="PTHR30193:SF1">
    <property type="entry name" value="ABC TRANSPORTER PERMEASE PROTEIN YESP-RELATED"/>
    <property type="match status" value="1"/>
</dbReference>
<feature type="transmembrane region" description="Helical" evidence="7">
    <location>
        <begin position="160"/>
        <end position="180"/>
    </location>
</feature>
<dbReference type="Gene3D" id="1.10.3720.10">
    <property type="entry name" value="MetI-like"/>
    <property type="match status" value="1"/>
</dbReference>
<evidence type="ECO:0000313" key="10">
    <source>
        <dbReference type="Proteomes" id="UP000641206"/>
    </source>
</evidence>
<name>A0ABQ2NXW1_9BACI</name>
<comment type="caution">
    <text evidence="9">The sequence shown here is derived from an EMBL/GenBank/DDBJ whole genome shotgun (WGS) entry which is preliminary data.</text>
</comment>
<keyword evidence="3" id="KW-1003">Cell membrane</keyword>
<keyword evidence="6 7" id="KW-0472">Membrane</keyword>
<dbReference type="CDD" id="cd06261">
    <property type="entry name" value="TM_PBP2"/>
    <property type="match status" value="1"/>
</dbReference>
<feature type="domain" description="ABC transmembrane type-1" evidence="8">
    <location>
        <begin position="72"/>
        <end position="282"/>
    </location>
</feature>
<evidence type="ECO:0000256" key="4">
    <source>
        <dbReference type="ARBA" id="ARBA00022692"/>
    </source>
</evidence>
<dbReference type="EMBL" id="BMLW01000009">
    <property type="protein sequence ID" value="GGP13256.1"/>
    <property type="molecule type" value="Genomic_DNA"/>
</dbReference>
<gene>
    <name evidence="9" type="ORF">GCM10011346_32580</name>
</gene>
<evidence type="ECO:0000256" key="6">
    <source>
        <dbReference type="ARBA" id="ARBA00023136"/>
    </source>
</evidence>
<comment type="similarity">
    <text evidence="7">Belongs to the binding-protein-dependent transport system permease family.</text>
</comment>
<keyword evidence="2 7" id="KW-0813">Transport</keyword>
<dbReference type="PROSITE" id="PS50928">
    <property type="entry name" value="ABC_TM1"/>
    <property type="match status" value="1"/>
</dbReference>
<proteinExistence type="inferred from homology"/>
<keyword evidence="4 7" id="KW-0812">Transmembrane</keyword>
<evidence type="ECO:0000256" key="2">
    <source>
        <dbReference type="ARBA" id="ARBA00022448"/>
    </source>
</evidence>
<evidence type="ECO:0000256" key="3">
    <source>
        <dbReference type="ARBA" id="ARBA00022475"/>
    </source>
</evidence>
<evidence type="ECO:0000313" key="9">
    <source>
        <dbReference type="EMBL" id="GGP13256.1"/>
    </source>
</evidence>
<dbReference type="SUPFAM" id="SSF161098">
    <property type="entry name" value="MetI-like"/>
    <property type="match status" value="1"/>
</dbReference>
<reference evidence="10" key="1">
    <citation type="journal article" date="2019" name="Int. J. Syst. Evol. Microbiol.">
        <title>The Global Catalogue of Microorganisms (GCM) 10K type strain sequencing project: providing services to taxonomists for standard genome sequencing and annotation.</title>
        <authorList>
            <consortium name="The Broad Institute Genomics Platform"/>
            <consortium name="The Broad Institute Genome Sequencing Center for Infectious Disease"/>
            <person name="Wu L."/>
            <person name="Ma J."/>
        </authorList>
    </citation>
    <scope>NUCLEOTIDE SEQUENCE [LARGE SCALE GENOMIC DNA]</scope>
    <source>
        <strain evidence="10">CGMCC 1.7693</strain>
    </source>
</reference>
<dbReference type="InterPro" id="IPR000515">
    <property type="entry name" value="MetI-like"/>
</dbReference>
<feature type="transmembrane region" description="Helical" evidence="7">
    <location>
        <begin position="76"/>
        <end position="97"/>
    </location>
</feature>
<dbReference type="InterPro" id="IPR051393">
    <property type="entry name" value="ABC_transporter_permease"/>
</dbReference>
<evidence type="ECO:0000259" key="8">
    <source>
        <dbReference type="PROSITE" id="PS50928"/>
    </source>
</evidence>
<feature type="transmembrane region" description="Helical" evidence="7">
    <location>
        <begin position="109"/>
        <end position="129"/>
    </location>
</feature>
<keyword evidence="5 7" id="KW-1133">Transmembrane helix</keyword>
<feature type="transmembrane region" description="Helical" evidence="7">
    <location>
        <begin position="12"/>
        <end position="40"/>
    </location>
</feature>
<evidence type="ECO:0000256" key="1">
    <source>
        <dbReference type="ARBA" id="ARBA00004651"/>
    </source>
</evidence>
<feature type="transmembrane region" description="Helical" evidence="7">
    <location>
        <begin position="261"/>
        <end position="283"/>
    </location>
</feature>
<dbReference type="PANTHER" id="PTHR30193">
    <property type="entry name" value="ABC TRANSPORTER PERMEASE PROTEIN"/>
    <property type="match status" value="1"/>
</dbReference>
<protein>
    <submittedName>
        <fullName evidence="9">Spermidine/putrescine ABC transporter permease</fullName>
    </submittedName>
</protein>
<keyword evidence="10" id="KW-1185">Reference proteome</keyword>
<comment type="subcellular location">
    <subcellularLocation>
        <location evidence="1 7">Cell membrane</location>
        <topology evidence="1 7">Multi-pass membrane protein</topology>
    </subcellularLocation>
</comment>
<dbReference type="Pfam" id="PF00528">
    <property type="entry name" value="BPD_transp_1"/>
    <property type="match status" value="1"/>
</dbReference>
<feature type="transmembrane region" description="Helical" evidence="7">
    <location>
        <begin position="201"/>
        <end position="226"/>
    </location>
</feature>
<sequence length="298" mass="33883">MLSKIKSGIRQNIMFYIFISPWIIGFLAFFAGPTLISIIYSFTEYNSITPAEWIGFKNYESLLHDPIFKKSLMNTIYFIFIGTPLVVAFQLATAMVLNNEVKGINFFRTLYYLPYLVPTVATVVIWIILYGKTGVINQIIGVVGLGPYEWTGDVHLIKPVIITMGMWAVGNGFLIFLAGLKGVPTHLYEAAKIDGAGSFRQFIHITLPMITPTILFNLIMQCIQYFQMFTESYVLNKGGPDYASTTYLLNTYNTAFKDFDFGLAMAQSWILFIIIFLITFAIMKTSDNWVYYESDKGR</sequence>
<accession>A0ABQ2NXW1</accession>